<protein>
    <submittedName>
        <fullName evidence="1">Uncharacterized protein</fullName>
    </submittedName>
</protein>
<evidence type="ECO:0000313" key="1">
    <source>
        <dbReference type="EMBL" id="RCN44906.1"/>
    </source>
</evidence>
<accession>A0A368GKL8</accession>
<comment type="caution">
    <text evidence="1">The sequence shown here is derived from an EMBL/GenBank/DDBJ whole genome shotgun (WGS) entry which is preliminary data.</text>
</comment>
<feature type="non-terminal residue" evidence="1">
    <location>
        <position position="85"/>
    </location>
</feature>
<gene>
    <name evidence="1" type="ORF">ANCCAN_09102</name>
</gene>
<evidence type="ECO:0000313" key="2">
    <source>
        <dbReference type="Proteomes" id="UP000252519"/>
    </source>
</evidence>
<name>A0A368GKL8_ANCCA</name>
<dbReference type="OrthoDB" id="5865642at2759"/>
<organism evidence="1 2">
    <name type="scientific">Ancylostoma caninum</name>
    <name type="common">Dog hookworm</name>
    <dbReference type="NCBI Taxonomy" id="29170"/>
    <lineage>
        <taxon>Eukaryota</taxon>
        <taxon>Metazoa</taxon>
        <taxon>Ecdysozoa</taxon>
        <taxon>Nematoda</taxon>
        <taxon>Chromadorea</taxon>
        <taxon>Rhabditida</taxon>
        <taxon>Rhabditina</taxon>
        <taxon>Rhabditomorpha</taxon>
        <taxon>Strongyloidea</taxon>
        <taxon>Ancylostomatidae</taxon>
        <taxon>Ancylostomatinae</taxon>
        <taxon>Ancylostoma</taxon>
    </lineage>
</organism>
<reference evidence="1 2" key="1">
    <citation type="submission" date="2014-10" db="EMBL/GenBank/DDBJ databases">
        <title>Draft genome of the hookworm Ancylostoma caninum.</title>
        <authorList>
            <person name="Mitreva M."/>
        </authorList>
    </citation>
    <scope>NUCLEOTIDE SEQUENCE [LARGE SCALE GENOMIC DNA]</scope>
    <source>
        <strain evidence="1 2">Baltimore</strain>
    </source>
</reference>
<dbReference type="EMBL" id="JOJR01000117">
    <property type="protein sequence ID" value="RCN44906.1"/>
    <property type="molecule type" value="Genomic_DNA"/>
</dbReference>
<dbReference type="AlphaFoldDB" id="A0A368GKL8"/>
<proteinExistence type="predicted"/>
<dbReference type="Proteomes" id="UP000252519">
    <property type="component" value="Unassembled WGS sequence"/>
</dbReference>
<sequence length="85" mass="9522">MGEFVLDRLHPLLQQLVLYQRAKREVKEVLAGIKEIVEAEWSSDTLPKQERAACEAAILIALRVGAESALVTGCWRRDRTGYAAI</sequence>
<dbReference type="STRING" id="29170.A0A368GKL8"/>
<keyword evidence="2" id="KW-1185">Reference proteome</keyword>